<keyword evidence="3" id="KW-1185">Reference proteome</keyword>
<feature type="region of interest" description="Disordered" evidence="1">
    <location>
        <begin position="80"/>
        <end position="127"/>
    </location>
</feature>
<evidence type="ECO:0000313" key="3">
    <source>
        <dbReference type="Proteomes" id="UP000792457"/>
    </source>
</evidence>
<comment type="caution">
    <text evidence="2">The sequence shown here is derived from an EMBL/GenBank/DDBJ whole genome shotgun (WGS) entry which is preliminary data.</text>
</comment>
<dbReference type="Proteomes" id="UP000792457">
    <property type="component" value="Unassembled WGS sequence"/>
</dbReference>
<dbReference type="EMBL" id="KZ309300">
    <property type="protein sequence ID" value="KAG8238192.1"/>
    <property type="molecule type" value="Genomic_DNA"/>
</dbReference>
<evidence type="ECO:0000313" key="2">
    <source>
        <dbReference type="EMBL" id="KAG8238192.1"/>
    </source>
</evidence>
<reference evidence="2" key="2">
    <citation type="submission" date="2017-10" db="EMBL/GenBank/DDBJ databases">
        <title>Ladona fulva Genome sequencing and assembly.</title>
        <authorList>
            <person name="Murali S."/>
            <person name="Richards S."/>
            <person name="Bandaranaike D."/>
            <person name="Bellair M."/>
            <person name="Blankenburg K."/>
            <person name="Chao H."/>
            <person name="Dinh H."/>
            <person name="Doddapaneni H."/>
            <person name="Dugan-Rocha S."/>
            <person name="Elkadiri S."/>
            <person name="Gnanaolivu R."/>
            <person name="Hernandez B."/>
            <person name="Skinner E."/>
            <person name="Javaid M."/>
            <person name="Lee S."/>
            <person name="Li M."/>
            <person name="Ming W."/>
            <person name="Munidasa M."/>
            <person name="Muniz J."/>
            <person name="Nguyen L."/>
            <person name="Hughes D."/>
            <person name="Osuji N."/>
            <person name="Pu L.-L."/>
            <person name="Puazo M."/>
            <person name="Qu C."/>
            <person name="Quiroz J."/>
            <person name="Raj R."/>
            <person name="Weissenberger G."/>
            <person name="Xin Y."/>
            <person name="Zou X."/>
            <person name="Han Y."/>
            <person name="Worley K."/>
            <person name="Muzny D."/>
            <person name="Gibbs R."/>
        </authorList>
    </citation>
    <scope>NUCLEOTIDE SEQUENCE</scope>
    <source>
        <strain evidence="2">Sampled in the wild</strain>
    </source>
</reference>
<reference evidence="2" key="1">
    <citation type="submission" date="2013-04" db="EMBL/GenBank/DDBJ databases">
        <authorList>
            <person name="Qu J."/>
            <person name="Murali S.C."/>
            <person name="Bandaranaike D."/>
            <person name="Bellair M."/>
            <person name="Blankenburg K."/>
            <person name="Chao H."/>
            <person name="Dinh H."/>
            <person name="Doddapaneni H."/>
            <person name="Downs B."/>
            <person name="Dugan-Rocha S."/>
            <person name="Elkadiri S."/>
            <person name="Gnanaolivu R.D."/>
            <person name="Hernandez B."/>
            <person name="Javaid M."/>
            <person name="Jayaseelan J.C."/>
            <person name="Lee S."/>
            <person name="Li M."/>
            <person name="Ming W."/>
            <person name="Munidasa M."/>
            <person name="Muniz J."/>
            <person name="Nguyen L."/>
            <person name="Ongeri F."/>
            <person name="Osuji N."/>
            <person name="Pu L.-L."/>
            <person name="Puazo M."/>
            <person name="Qu C."/>
            <person name="Quiroz J."/>
            <person name="Raj R."/>
            <person name="Weissenberger G."/>
            <person name="Xin Y."/>
            <person name="Zou X."/>
            <person name="Han Y."/>
            <person name="Richards S."/>
            <person name="Worley K."/>
            <person name="Muzny D."/>
            <person name="Gibbs R."/>
        </authorList>
    </citation>
    <scope>NUCLEOTIDE SEQUENCE</scope>
    <source>
        <strain evidence="2">Sampled in the wild</strain>
    </source>
</reference>
<protein>
    <submittedName>
        <fullName evidence="2">Uncharacterized protein</fullName>
    </submittedName>
</protein>
<feature type="compositionally biased region" description="Low complexity" evidence="1">
    <location>
        <begin position="101"/>
        <end position="114"/>
    </location>
</feature>
<organism evidence="2 3">
    <name type="scientific">Ladona fulva</name>
    <name type="common">Scarce chaser dragonfly</name>
    <name type="synonym">Libellula fulva</name>
    <dbReference type="NCBI Taxonomy" id="123851"/>
    <lineage>
        <taxon>Eukaryota</taxon>
        <taxon>Metazoa</taxon>
        <taxon>Ecdysozoa</taxon>
        <taxon>Arthropoda</taxon>
        <taxon>Hexapoda</taxon>
        <taxon>Insecta</taxon>
        <taxon>Pterygota</taxon>
        <taxon>Palaeoptera</taxon>
        <taxon>Odonata</taxon>
        <taxon>Epiprocta</taxon>
        <taxon>Anisoptera</taxon>
        <taxon>Libelluloidea</taxon>
        <taxon>Libellulidae</taxon>
        <taxon>Ladona</taxon>
    </lineage>
</organism>
<proteinExistence type="predicted"/>
<sequence length="127" mass="14313">MLFVVLRNIFNDYSAHADLRDDNKFRQFRHIIYPNIGIICKTLSALRLFLGMDQNNPGINVDSDLSESWTLLDKESSEIGDSVHFDESSNEDAVREEMESSKSISYASDSSYSKLPLECPGTAQNEG</sequence>
<evidence type="ECO:0000256" key="1">
    <source>
        <dbReference type="SAM" id="MobiDB-lite"/>
    </source>
</evidence>
<dbReference type="AlphaFoldDB" id="A0A8K0P9K3"/>
<feature type="compositionally biased region" description="Basic and acidic residues" evidence="1">
    <location>
        <begin position="80"/>
        <end position="100"/>
    </location>
</feature>
<accession>A0A8K0P9K3</accession>
<gene>
    <name evidence="2" type="ORF">J437_LFUL017360</name>
</gene>
<name>A0A8K0P9K3_LADFU</name>